<dbReference type="EMBL" id="JBHSUS010000001">
    <property type="protein sequence ID" value="MFC6441492.1"/>
    <property type="molecule type" value="Genomic_DNA"/>
</dbReference>
<dbReference type="InterPro" id="IPR018535">
    <property type="entry name" value="DUF1996"/>
</dbReference>
<keyword evidence="3" id="KW-1185">Reference proteome</keyword>
<sequence length="472" mass="51889">MMSGQYRLCGLLTVIYLAGCAGEDTQSAIKDSAGDTLLAAPTFVDVPGTQTQQAYVRFGFSSIHTNQFECQLDDESPYLCNSPELIYPLEKGPHSFTVRAVDDNGVAGQGQEYQWSVDDVFVGQVPEDVIVTGIHPEPADPLSWRGIFRINCDFSHGAYNDPIVFPNQSNAAHLHHFYGNTLTDENSTTETLFTLGESSCQGNFLNRSAYWVPALLAPDYDPISGDRVIDSQGEPAWKAVPAVVGNDEEAHEIFYYSAGVSDLSSIQPIPVGLKMIAGDHMGKPGNEQDTAIVRWHCQSWESNDATNPRWSSSIPECVAPDRVRMDVFFPSCWNGADLDSADHKSHMAYPVSEGGDRTLTCPSSHPIPLVRVSFHYAFGVKPDVYEPVTQSSKGWRFASDSYQVDELNPGGMSLHGDWFNAWHPQIMQQILEGCIRQGLDCHDGNLANGFRLSGTRPGIQTEPLIINEGRGH</sequence>
<dbReference type="Pfam" id="PF09362">
    <property type="entry name" value="DUF1996"/>
    <property type="match status" value="1"/>
</dbReference>
<proteinExistence type="predicted"/>
<evidence type="ECO:0000313" key="2">
    <source>
        <dbReference type="EMBL" id="MFC6441492.1"/>
    </source>
</evidence>
<evidence type="ECO:0000259" key="1">
    <source>
        <dbReference type="Pfam" id="PF09362"/>
    </source>
</evidence>
<organism evidence="2 3">
    <name type="scientific">Pseudobowmanella zhangzhouensis</name>
    <dbReference type="NCBI Taxonomy" id="1537679"/>
    <lineage>
        <taxon>Bacteria</taxon>
        <taxon>Pseudomonadati</taxon>
        <taxon>Pseudomonadota</taxon>
        <taxon>Gammaproteobacteria</taxon>
        <taxon>Alteromonadales</taxon>
        <taxon>Alteromonadaceae</taxon>
    </lineage>
</organism>
<accession>A0ABW1XQ03</accession>
<protein>
    <submittedName>
        <fullName evidence="2">DUF1996 domain-containing protein</fullName>
    </submittedName>
</protein>
<comment type="caution">
    <text evidence="2">The sequence shown here is derived from an EMBL/GenBank/DDBJ whole genome shotgun (WGS) entry which is preliminary data.</text>
</comment>
<dbReference type="PANTHER" id="PTHR43662:SF3">
    <property type="entry name" value="DOMAIN PROTEIN, PUTATIVE (AFU_ORTHOLOGUE AFUA_6G11970)-RELATED"/>
    <property type="match status" value="1"/>
</dbReference>
<dbReference type="PANTHER" id="PTHR43662">
    <property type="match status" value="1"/>
</dbReference>
<dbReference type="RefSeq" id="WP_217350810.1">
    <property type="nucleotide sequence ID" value="NZ_JBHSUS010000001.1"/>
</dbReference>
<name>A0ABW1XQ03_9ALTE</name>
<feature type="domain" description="DUF1996" evidence="1">
    <location>
        <begin position="161"/>
        <end position="422"/>
    </location>
</feature>
<gene>
    <name evidence="2" type="ORF">ACFP85_15165</name>
</gene>
<evidence type="ECO:0000313" key="3">
    <source>
        <dbReference type="Proteomes" id="UP001596364"/>
    </source>
</evidence>
<reference evidence="3" key="1">
    <citation type="journal article" date="2019" name="Int. J. Syst. Evol. Microbiol.">
        <title>The Global Catalogue of Microorganisms (GCM) 10K type strain sequencing project: providing services to taxonomists for standard genome sequencing and annotation.</title>
        <authorList>
            <consortium name="The Broad Institute Genomics Platform"/>
            <consortium name="The Broad Institute Genome Sequencing Center for Infectious Disease"/>
            <person name="Wu L."/>
            <person name="Ma J."/>
        </authorList>
    </citation>
    <scope>NUCLEOTIDE SEQUENCE [LARGE SCALE GENOMIC DNA]</scope>
    <source>
        <strain evidence="3">CGMCC 1.16031</strain>
    </source>
</reference>
<dbReference type="Proteomes" id="UP001596364">
    <property type="component" value="Unassembled WGS sequence"/>
</dbReference>